<reference evidence="2" key="1">
    <citation type="submission" date="2016-12" db="EMBL/GenBank/DDBJ databases">
        <title>The genomes of Aspergillus section Nigri reveals drivers in fungal speciation.</title>
        <authorList>
            <consortium name="DOE Joint Genome Institute"/>
            <person name="Vesth T.C."/>
            <person name="Nybo J."/>
            <person name="Theobald S."/>
            <person name="Brandl J."/>
            <person name="Frisvad J.C."/>
            <person name="Nielsen K.F."/>
            <person name="Lyhne E.K."/>
            <person name="Kogle M.E."/>
            <person name="Kuo A."/>
            <person name="Riley R."/>
            <person name="Clum A."/>
            <person name="Nolan M."/>
            <person name="Lipzen A."/>
            <person name="Salamov A."/>
            <person name="Henrissat B."/>
            <person name="Wiebenga A."/>
            <person name="De vries R.P."/>
            <person name="Grigoriev I.V."/>
            <person name="Mortensen U.H."/>
            <person name="Andersen M.R."/>
            <person name="Baker S.E."/>
        </authorList>
    </citation>
    <scope>NUCLEOTIDE SEQUENCE</scope>
    <source>
        <strain evidence="2">IBT 28561</strain>
    </source>
</reference>
<dbReference type="Proteomes" id="UP000234254">
    <property type="component" value="Unassembled WGS sequence"/>
</dbReference>
<accession>A0A2I1DE59</accession>
<comment type="caution">
    <text evidence="2">The sequence shown here is derived from an EMBL/GenBank/DDBJ whole genome shotgun (WGS) entry which is preliminary data.</text>
</comment>
<dbReference type="VEuPathDB" id="FungiDB:P168DRAFT_323319"/>
<dbReference type="OrthoDB" id="4159838at2759"/>
<feature type="region of interest" description="Disordered" evidence="1">
    <location>
        <begin position="904"/>
        <end position="999"/>
    </location>
</feature>
<evidence type="ECO:0000256" key="1">
    <source>
        <dbReference type="SAM" id="MobiDB-lite"/>
    </source>
</evidence>
<dbReference type="RefSeq" id="XP_024696730.1">
    <property type="nucleotide sequence ID" value="XM_024840677.1"/>
</dbReference>
<feature type="compositionally biased region" description="Acidic residues" evidence="1">
    <location>
        <begin position="988"/>
        <end position="999"/>
    </location>
</feature>
<feature type="compositionally biased region" description="Low complexity" evidence="1">
    <location>
        <begin position="697"/>
        <end position="708"/>
    </location>
</feature>
<feature type="region of interest" description="Disordered" evidence="1">
    <location>
        <begin position="456"/>
        <end position="483"/>
    </location>
</feature>
<feature type="compositionally biased region" description="Polar residues" evidence="1">
    <location>
        <begin position="819"/>
        <end position="835"/>
    </location>
</feature>
<name>A0A2I1DE59_ASPC2</name>
<evidence type="ECO:0000313" key="3">
    <source>
        <dbReference type="Proteomes" id="UP000234254"/>
    </source>
</evidence>
<dbReference type="AlphaFoldDB" id="A0A2I1DE59"/>
<feature type="compositionally biased region" description="Low complexity" evidence="1">
    <location>
        <begin position="905"/>
        <end position="931"/>
    </location>
</feature>
<feature type="compositionally biased region" description="Basic residues" evidence="1">
    <location>
        <begin position="97"/>
        <end position="106"/>
    </location>
</feature>
<feature type="region of interest" description="Disordered" evidence="1">
    <location>
        <begin position="689"/>
        <end position="710"/>
    </location>
</feature>
<feature type="region of interest" description="Disordered" evidence="1">
    <location>
        <begin position="38"/>
        <end position="128"/>
    </location>
</feature>
<feature type="region of interest" description="Disordered" evidence="1">
    <location>
        <begin position="743"/>
        <end position="874"/>
    </location>
</feature>
<organism evidence="2 3">
    <name type="scientific">Aspergillus campestris (strain IBT 28561)</name>
    <dbReference type="NCBI Taxonomy" id="1392248"/>
    <lineage>
        <taxon>Eukaryota</taxon>
        <taxon>Fungi</taxon>
        <taxon>Dikarya</taxon>
        <taxon>Ascomycota</taxon>
        <taxon>Pezizomycotina</taxon>
        <taxon>Eurotiomycetes</taxon>
        <taxon>Eurotiomycetidae</taxon>
        <taxon>Eurotiales</taxon>
        <taxon>Aspergillaceae</taxon>
        <taxon>Aspergillus</taxon>
        <taxon>Aspergillus subgen. Circumdati</taxon>
    </lineage>
</organism>
<feature type="compositionally biased region" description="Basic and acidic residues" evidence="1">
    <location>
        <begin position="953"/>
        <end position="967"/>
    </location>
</feature>
<evidence type="ECO:0000313" key="2">
    <source>
        <dbReference type="EMBL" id="PKY08136.1"/>
    </source>
</evidence>
<keyword evidence="3" id="KW-1185">Reference proteome</keyword>
<proteinExistence type="predicted"/>
<feature type="compositionally biased region" description="Low complexity" evidence="1">
    <location>
        <begin position="754"/>
        <end position="787"/>
    </location>
</feature>
<sequence length="999" mass="109526">MGDIRPTAKWANRMLRPLTSIHHRLEKHNEIIASIADLRTRAKHEKSESKSKGRGKSCTRSPPPPPTSLLKAHEPAESCAFSDDEETNDPAWVPGKQVKRRLKHNYSSRGQRNGARKRSRLTIRSPEVPKTLPGAIEIATPLITGTAVQGREEWSSVRKQLFRNALAPGGVGGTGEQRRAPRTTSSTWFPAYQGSWKQILDLSGDAGLVDIAHLLDRIFVNFLNNTRAPSGQHGRGARSLLSMTVRRLPGFIAEEQKIQDEAEEEEGDVDMCDAYFTELEAHYAPSGNGWQPLREAVRAQGMRLVSEMMQNGWIGKVATCRLLEECMGHDEPDAFELLLSRYLTTVVSYDYPTSFDPPAPPRNFQDPVQLLSAYYARFVTRRGFVFEQLSRLLARGAIPPEWMVTSLWKRCVDGAVKSLSTDGSTSAAATRLVEAVILSSGNICLEAKTTTSQLNSLNTLRPGRPRGNTRTSNNAPHLPKDPSPCPIPIQDALSNLTSSLVSALCGMCIARSQSPGTDEKATGVKAGKTVQSLAFQVQRAAGIHTLSHEVNGPSYQSLRRGYVLVGHCMLLCGEKSPATTRPLDPLARRNIEAFFLSLAAQPDMIKELSEFTQQVFRYGGQMRKCEKSPTPLEVQVRILQLASLTDARGISSLLGKVAAETAMELAEITVDADDHAWALEVQEKAAAASLTREQKAQGGQSSPPGSQSHGLYRWEESIGEWIARTPAPKARTLPMLLPVAPTAYPIGSRSRRPSTVACSTSSSFSSGTPAQESVSSATSSAPSVSVPLKRLIPTPMSSDGADDSDNDGPAPPLRKRLRSSSVKPAQTRNRNSGWVSTPLIFPRSSSPAQTKSETALSAPVASRTRTARRNTPEVKHWERGRIDTRWTPRVEVVIVNKLGSGVLGSTQSQTQTQTHTPTMASTTRTTTPATRSHTEPIAVRTRSSRRTSLPAVPKEEDWKPREREPSPTRRRNKIPVFRPRRTAIPYSSDEDSEDELSFL</sequence>
<dbReference type="GeneID" id="36548201"/>
<gene>
    <name evidence="2" type="ORF">P168DRAFT_323319</name>
</gene>
<feature type="compositionally biased region" description="Polar residues" evidence="1">
    <location>
        <begin position="843"/>
        <end position="855"/>
    </location>
</feature>
<dbReference type="EMBL" id="MSFM01000001">
    <property type="protein sequence ID" value="PKY08136.1"/>
    <property type="molecule type" value="Genomic_DNA"/>
</dbReference>
<protein>
    <submittedName>
        <fullName evidence="2">Uncharacterized protein</fullName>
    </submittedName>
</protein>
<feature type="compositionally biased region" description="Basic residues" evidence="1">
    <location>
        <begin position="968"/>
        <end position="981"/>
    </location>
</feature>